<dbReference type="Proteomes" id="UP000695022">
    <property type="component" value="Unplaced"/>
</dbReference>
<evidence type="ECO:0000256" key="2">
    <source>
        <dbReference type="SAM" id="MobiDB-lite"/>
    </source>
</evidence>
<evidence type="ECO:0000256" key="1">
    <source>
        <dbReference type="ARBA" id="ARBA00012493"/>
    </source>
</evidence>
<feature type="domain" description="Integrase catalytic" evidence="3">
    <location>
        <begin position="163"/>
        <end position="316"/>
    </location>
</feature>
<dbReference type="GeneID" id="106810062"/>
<dbReference type="RefSeq" id="XP_014668811.1">
    <property type="nucleotide sequence ID" value="XM_014813325.1"/>
</dbReference>
<dbReference type="EC" id="2.7.7.49" evidence="1"/>
<proteinExistence type="predicted"/>
<dbReference type="InterPro" id="IPR036397">
    <property type="entry name" value="RNaseH_sf"/>
</dbReference>
<feature type="region of interest" description="Disordered" evidence="2">
    <location>
        <begin position="419"/>
        <end position="483"/>
    </location>
</feature>
<dbReference type="PROSITE" id="PS50994">
    <property type="entry name" value="INTEGRASE"/>
    <property type="match status" value="1"/>
</dbReference>
<feature type="compositionally biased region" description="Polar residues" evidence="2">
    <location>
        <begin position="420"/>
        <end position="429"/>
    </location>
</feature>
<name>A0ABM1E9E0_PRICU</name>
<accession>A0ABM1E9E0</accession>
<reference evidence="5" key="1">
    <citation type="submission" date="2025-08" db="UniProtKB">
        <authorList>
            <consortium name="RefSeq"/>
        </authorList>
    </citation>
    <scope>IDENTIFICATION</scope>
</reference>
<organism evidence="4 5">
    <name type="scientific">Priapulus caudatus</name>
    <name type="common">Priapulid worm</name>
    <dbReference type="NCBI Taxonomy" id="37621"/>
    <lineage>
        <taxon>Eukaryota</taxon>
        <taxon>Metazoa</taxon>
        <taxon>Ecdysozoa</taxon>
        <taxon>Scalidophora</taxon>
        <taxon>Priapulida</taxon>
        <taxon>Priapulimorpha</taxon>
        <taxon>Priapulimorphida</taxon>
        <taxon>Priapulidae</taxon>
        <taxon>Priapulus</taxon>
    </lineage>
</organism>
<dbReference type="PANTHER" id="PTHR37984:SF11">
    <property type="entry name" value="INTEGRASE CATALYTIC DOMAIN-CONTAINING PROTEIN"/>
    <property type="match status" value="1"/>
</dbReference>
<evidence type="ECO:0000313" key="5">
    <source>
        <dbReference type="RefSeq" id="XP_014668811.1"/>
    </source>
</evidence>
<feature type="compositionally biased region" description="Basic residues" evidence="2">
    <location>
        <begin position="465"/>
        <end position="476"/>
    </location>
</feature>
<evidence type="ECO:0000259" key="3">
    <source>
        <dbReference type="PROSITE" id="PS50994"/>
    </source>
</evidence>
<dbReference type="InterPro" id="IPR012337">
    <property type="entry name" value="RNaseH-like_sf"/>
</dbReference>
<feature type="compositionally biased region" description="Basic and acidic residues" evidence="2">
    <location>
        <begin position="443"/>
        <end position="460"/>
    </location>
</feature>
<sequence>MSRHPIPVESDRDERVTEEYVNFVLSHAMPQAITIEQVQKATEEDPVLTSVINVVQSGELYKLLVDEDQRVKPYWNVRADLCVTSNGILLRGNRIVIPAALQSQVVKLAHLGHQGVVKTKALLRSKVWFTGIDKMVEAEVKHCLPCQVSTRENTRAPLKMSKCPEQPWTHVSADFCGPLPTGEYLLVVVDEYSRYPAVEITHSTSARSTIPHFDKIFACHGIPEVVKTDNGPPFNSSDFRGFAGYLGFKHRRITPEWPEANGEAERFMRTLKKNLHTSESQRKPWKQELWKFLRQYRATPHSSTKVAPAEALFHRNIRTELPSIQSFSKEDIHKNVLLSDKNAKDRMKRYADKRRRACESDICVGDAVILQDPHPRKLDPPYYPKLHEVVKRKGDMVTATHGSKPVTRNISRFKAVDARYQSQDMSGSESDGDVIPDPTGENEGTRVESDQNSQTEERPLDSSSKVHRARERHRPAYLKDYVT</sequence>
<gene>
    <name evidence="5" type="primary">LOC106810062</name>
</gene>
<protein>
    <recommendedName>
        <fullName evidence="1">RNA-directed DNA polymerase</fullName>
        <ecNumber evidence="1">2.7.7.49</ecNumber>
    </recommendedName>
</protein>
<dbReference type="InterPro" id="IPR041588">
    <property type="entry name" value="Integrase_H2C2"/>
</dbReference>
<dbReference type="Gene3D" id="1.10.340.70">
    <property type="match status" value="1"/>
</dbReference>
<dbReference type="InterPro" id="IPR050951">
    <property type="entry name" value="Retrovirus_Pol_polyprotein"/>
</dbReference>
<dbReference type="SUPFAM" id="SSF53098">
    <property type="entry name" value="Ribonuclease H-like"/>
    <property type="match status" value="1"/>
</dbReference>
<dbReference type="Pfam" id="PF00665">
    <property type="entry name" value="rve"/>
    <property type="match status" value="1"/>
</dbReference>
<dbReference type="Pfam" id="PF17921">
    <property type="entry name" value="Integrase_H2C2"/>
    <property type="match status" value="1"/>
</dbReference>
<evidence type="ECO:0000313" key="4">
    <source>
        <dbReference type="Proteomes" id="UP000695022"/>
    </source>
</evidence>
<dbReference type="InterPro" id="IPR001584">
    <property type="entry name" value="Integrase_cat-core"/>
</dbReference>
<dbReference type="Gene3D" id="3.30.420.10">
    <property type="entry name" value="Ribonuclease H-like superfamily/Ribonuclease H"/>
    <property type="match status" value="1"/>
</dbReference>
<dbReference type="PANTHER" id="PTHR37984">
    <property type="entry name" value="PROTEIN CBG26694"/>
    <property type="match status" value="1"/>
</dbReference>
<keyword evidence="4" id="KW-1185">Reference proteome</keyword>